<dbReference type="GO" id="GO:0005886">
    <property type="term" value="C:plasma membrane"/>
    <property type="evidence" value="ECO:0007669"/>
    <property type="project" value="TreeGrafter"/>
</dbReference>
<dbReference type="CDD" id="cd03255">
    <property type="entry name" value="ABC_MJ0796_LolCDE_FtsE"/>
    <property type="match status" value="1"/>
</dbReference>
<organism evidence="5 6">
    <name type="scientific">Candidatus Roizmanbacteria bacterium RIFCSPHIGHO2_01_FULL_39_12c</name>
    <dbReference type="NCBI Taxonomy" id="1802031"/>
    <lineage>
        <taxon>Bacteria</taxon>
        <taxon>Candidatus Roizmaniibacteriota</taxon>
    </lineage>
</organism>
<keyword evidence="1" id="KW-0813">Transport</keyword>
<dbReference type="InterPro" id="IPR027417">
    <property type="entry name" value="P-loop_NTPase"/>
</dbReference>
<dbReference type="SUPFAM" id="SSF52540">
    <property type="entry name" value="P-loop containing nucleoside triphosphate hydrolases"/>
    <property type="match status" value="1"/>
</dbReference>
<dbReference type="EMBL" id="MFZG01000036">
    <property type="protein sequence ID" value="OGK15504.1"/>
    <property type="molecule type" value="Genomic_DNA"/>
</dbReference>
<comment type="caution">
    <text evidence="5">The sequence shown here is derived from an EMBL/GenBank/DDBJ whole genome shotgun (WGS) entry which is preliminary data.</text>
</comment>
<dbReference type="PROSITE" id="PS50893">
    <property type="entry name" value="ABC_TRANSPORTER_2"/>
    <property type="match status" value="1"/>
</dbReference>
<dbReference type="Gene3D" id="3.40.50.300">
    <property type="entry name" value="P-loop containing nucleotide triphosphate hydrolases"/>
    <property type="match status" value="1"/>
</dbReference>
<keyword evidence="2" id="KW-0547">Nucleotide-binding</keyword>
<name>A0A1F7G998_9BACT</name>
<dbReference type="PANTHER" id="PTHR24220">
    <property type="entry name" value="IMPORT ATP-BINDING PROTEIN"/>
    <property type="match status" value="1"/>
</dbReference>
<dbReference type="GO" id="GO:0016887">
    <property type="term" value="F:ATP hydrolysis activity"/>
    <property type="evidence" value="ECO:0007669"/>
    <property type="project" value="InterPro"/>
</dbReference>
<evidence type="ECO:0000256" key="3">
    <source>
        <dbReference type="ARBA" id="ARBA00022840"/>
    </source>
</evidence>
<dbReference type="GO" id="GO:0022857">
    <property type="term" value="F:transmembrane transporter activity"/>
    <property type="evidence" value="ECO:0007669"/>
    <property type="project" value="TreeGrafter"/>
</dbReference>
<dbReference type="InterPro" id="IPR017911">
    <property type="entry name" value="MacB-like_ATP-bd"/>
</dbReference>
<evidence type="ECO:0000259" key="4">
    <source>
        <dbReference type="PROSITE" id="PS50893"/>
    </source>
</evidence>
<dbReference type="InterPro" id="IPR017871">
    <property type="entry name" value="ABC_transporter-like_CS"/>
</dbReference>
<proteinExistence type="predicted"/>
<gene>
    <name evidence="5" type="ORF">A2774_04385</name>
</gene>
<feature type="domain" description="ABC transporter" evidence="4">
    <location>
        <begin position="2"/>
        <end position="222"/>
    </location>
</feature>
<dbReference type="GO" id="GO:0098796">
    <property type="term" value="C:membrane protein complex"/>
    <property type="evidence" value="ECO:0007669"/>
    <property type="project" value="UniProtKB-ARBA"/>
</dbReference>
<dbReference type="AlphaFoldDB" id="A0A1F7G998"/>
<dbReference type="InterPro" id="IPR003593">
    <property type="entry name" value="AAA+_ATPase"/>
</dbReference>
<dbReference type="SMART" id="SM00382">
    <property type="entry name" value="AAA"/>
    <property type="match status" value="1"/>
</dbReference>
<protein>
    <submittedName>
        <fullName evidence="5">ABC transporter ATP-binding protein</fullName>
    </submittedName>
</protein>
<sequence>MIKLQNVNKSYRLDNEIIFYALKNINIRIEAGEFCSIMGPSGSGKSTLMHIIGLLDKPSSGKVFLDNQEISNLEDDEISRLRNEFTGFVFQQFNLIPKLTVLENIILPAFYCRKSLSFEPKEKALELLRRFGLEEKKNSYPNKLSGGQQQRVAIARALIMNPRLILADEPTGNIDSRSGREVMKLIDDLNHKEKITVILVTHDLDIAKHAKRTIKIKDGQII</sequence>
<reference evidence="5 6" key="1">
    <citation type="journal article" date="2016" name="Nat. Commun.">
        <title>Thousands of microbial genomes shed light on interconnected biogeochemical processes in an aquifer system.</title>
        <authorList>
            <person name="Anantharaman K."/>
            <person name="Brown C.T."/>
            <person name="Hug L.A."/>
            <person name="Sharon I."/>
            <person name="Castelle C.J."/>
            <person name="Probst A.J."/>
            <person name="Thomas B.C."/>
            <person name="Singh A."/>
            <person name="Wilkins M.J."/>
            <person name="Karaoz U."/>
            <person name="Brodie E.L."/>
            <person name="Williams K.H."/>
            <person name="Hubbard S.S."/>
            <person name="Banfield J.F."/>
        </authorList>
    </citation>
    <scope>NUCLEOTIDE SEQUENCE [LARGE SCALE GENOMIC DNA]</scope>
</reference>
<keyword evidence="3 5" id="KW-0067">ATP-binding</keyword>
<accession>A0A1F7G998</accession>
<evidence type="ECO:0000256" key="1">
    <source>
        <dbReference type="ARBA" id="ARBA00022448"/>
    </source>
</evidence>
<dbReference type="Pfam" id="PF00005">
    <property type="entry name" value="ABC_tran"/>
    <property type="match status" value="1"/>
</dbReference>
<evidence type="ECO:0000313" key="5">
    <source>
        <dbReference type="EMBL" id="OGK15504.1"/>
    </source>
</evidence>
<dbReference type="InterPro" id="IPR003439">
    <property type="entry name" value="ABC_transporter-like_ATP-bd"/>
</dbReference>
<dbReference type="FunFam" id="3.40.50.300:FF:000032">
    <property type="entry name" value="Export ABC transporter ATP-binding protein"/>
    <property type="match status" value="1"/>
</dbReference>
<evidence type="ECO:0000313" key="6">
    <source>
        <dbReference type="Proteomes" id="UP000177208"/>
    </source>
</evidence>
<evidence type="ECO:0000256" key="2">
    <source>
        <dbReference type="ARBA" id="ARBA00022741"/>
    </source>
</evidence>
<dbReference type="GO" id="GO:0005524">
    <property type="term" value="F:ATP binding"/>
    <property type="evidence" value="ECO:0007669"/>
    <property type="project" value="UniProtKB-KW"/>
</dbReference>
<dbReference type="PANTHER" id="PTHR24220:SF86">
    <property type="entry name" value="ABC TRANSPORTER ABCH.1"/>
    <property type="match status" value="1"/>
</dbReference>
<dbReference type="PROSITE" id="PS00211">
    <property type="entry name" value="ABC_TRANSPORTER_1"/>
    <property type="match status" value="1"/>
</dbReference>
<dbReference type="Proteomes" id="UP000177208">
    <property type="component" value="Unassembled WGS sequence"/>
</dbReference>
<dbReference type="InterPro" id="IPR015854">
    <property type="entry name" value="ABC_transpr_LolD-like"/>
</dbReference>